<evidence type="ECO:0000256" key="1">
    <source>
        <dbReference type="SAM" id="Phobius"/>
    </source>
</evidence>
<dbReference type="Proteomes" id="UP000283538">
    <property type="component" value="Unassembled WGS sequence"/>
</dbReference>
<protein>
    <submittedName>
        <fullName evidence="3">LytTR family transcriptional regulator</fullName>
    </submittedName>
</protein>
<feature type="transmembrane region" description="Helical" evidence="1">
    <location>
        <begin position="86"/>
        <end position="108"/>
    </location>
</feature>
<evidence type="ECO:0000259" key="2">
    <source>
        <dbReference type="PROSITE" id="PS50930"/>
    </source>
</evidence>
<comment type="caution">
    <text evidence="3">The sequence shown here is derived from an EMBL/GenBank/DDBJ whole genome shotgun (WGS) entry which is preliminary data.</text>
</comment>
<dbReference type="PROSITE" id="PS50930">
    <property type="entry name" value="HTH_LYTTR"/>
    <property type="match status" value="1"/>
</dbReference>
<sequence length="299" mass="33116">MMNKLVSLLRSPYPVLFQRWKSVVIPSAIVAFILYAFQPFGISLKEGSKLGIAIGSGGITAGASVICHYLLPALFPSYYKEQHWTLGKYVLDLLLLFFLIAVGLWLYISWLSGIGMNGSLFLLVCTWVMILAPFPLVFCLIWNRNMVLARNLKEAAEINSFLPRKMSAEGGGSSPEKKEGDTGRLVFSGGTKDVLEVSDCDFLYAEAEGNYVRVVFAAAGDGKPVRKLLRITMKQAEETVARCPLIIRCHRAFLVNVQKVVEVYGNSQGCRLRLGGCREEVPVSRACVKQVKALIEDRV</sequence>
<dbReference type="Pfam" id="PF04397">
    <property type="entry name" value="LytTR"/>
    <property type="match status" value="1"/>
</dbReference>
<dbReference type="Gene3D" id="2.40.50.1020">
    <property type="entry name" value="LytTr DNA-binding domain"/>
    <property type="match status" value="1"/>
</dbReference>
<evidence type="ECO:0000313" key="4">
    <source>
        <dbReference type="Proteomes" id="UP000283538"/>
    </source>
</evidence>
<reference evidence="3 4" key="1">
    <citation type="submission" date="2018-08" db="EMBL/GenBank/DDBJ databases">
        <title>A genome reference for cultivated species of the human gut microbiota.</title>
        <authorList>
            <person name="Zou Y."/>
            <person name="Xue W."/>
            <person name="Luo G."/>
        </authorList>
    </citation>
    <scope>NUCLEOTIDE SEQUENCE [LARGE SCALE GENOMIC DNA]</scope>
    <source>
        <strain evidence="3 4">AM26-26AC</strain>
    </source>
</reference>
<feature type="transmembrane region" description="Helical" evidence="1">
    <location>
        <begin position="20"/>
        <end position="38"/>
    </location>
</feature>
<dbReference type="InterPro" id="IPR007492">
    <property type="entry name" value="LytTR_DNA-bd_dom"/>
</dbReference>
<dbReference type="GO" id="GO:0003677">
    <property type="term" value="F:DNA binding"/>
    <property type="evidence" value="ECO:0007669"/>
    <property type="project" value="InterPro"/>
</dbReference>
<proteinExistence type="predicted"/>
<organism evidence="3 4">
    <name type="scientific">Bacteroides eggerthii</name>
    <dbReference type="NCBI Taxonomy" id="28111"/>
    <lineage>
        <taxon>Bacteria</taxon>
        <taxon>Pseudomonadati</taxon>
        <taxon>Bacteroidota</taxon>
        <taxon>Bacteroidia</taxon>
        <taxon>Bacteroidales</taxon>
        <taxon>Bacteroidaceae</taxon>
        <taxon>Bacteroides</taxon>
    </lineage>
</organism>
<gene>
    <name evidence="3" type="ORF">DW701_03030</name>
</gene>
<keyword evidence="1" id="KW-1133">Transmembrane helix</keyword>
<keyword evidence="1" id="KW-0472">Membrane</keyword>
<name>A0A414MIN3_9BACE</name>
<feature type="transmembrane region" description="Helical" evidence="1">
    <location>
        <begin position="50"/>
        <end position="74"/>
    </location>
</feature>
<evidence type="ECO:0000313" key="3">
    <source>
        <dbReference type="EMBL" id="RHF11772.1"/>
    </source>
</evidence>
<dbReference type="EMBL" id="QSLA01000002">
    <property type="protein sequence ID" value="RHF11772.1"/>
    <property type="molecule type" value="Genomic_DNA"/>
</dbReference>
<dbReference type="SMART" id="SM00850">
    <property type="entry name" value="LytTR"/>
    <property type="match status" value="1"/>
</dbReference>
<dbReference type="AlphaFoldDB" id="A0A414MIN3"/>
<keyword evidence="1" id="KW-0812">Transmembrane</keyword>
<dbReference type="RefSeq" id="WP_004294194.1">
    <property type="nucleotide sequence ID" value="NZ_JAQECU010000001.1"/>
</dbReference>
<accession>A0A414MIN3</accession>
<feature type="transmembrane region" description="Helical" evidence="1">
    <location>
        <begin position="120"/>
        <end position="143"/>
    </location>
</feature>
<feature type="domain" description="HTH LytTR-type" evidence="2">
    <location>
        <begin position="247"/>
        <end position="297"/>
    </location>
</feature>